<reference evidence="2 3" key="1">
    <citation type="submission" date="2022-10" db="EMBL/GenBank/DDBJ databases">
        <title>Draft genome assembly of moderately radiation resistant bacterium Metabacillus halosaccharovorans.</title>
        <authorList>
            <person name="Pal S."/>
            <person name="Gopinathan A."/>
        </authorList>
    </citation>
    <scope>NUCLEOTIDE SEQUENCE [LARGE SCALE GENOMIC DNA]</scope>
    <source>
        <strain evidence="2 3">VITHBRA001</strain>
    </source>
</reference>
<protein>
    <submittedName>
        <fullName evidence="2">DUF3953 domain-containing protein</fullName>
    </submittedName>
</protein>
<accession>A0ABT3DJM6</accession>
<proteinExistence type="predicted"/>
<keyword evidence="1" id="KW-0812">Transmembrane</keyword>
<keyword evidence="3" id="KW-1185">Reference proteome</keyword>
<feature type="transmembrane region" description="Helical" evidence="1">
    <location>
        <begin position="28"/>
        <end position="45"/>
    </location>
</feature>
<feature type="transmembrane region" description="Helical" evidence="1">
    <location>
        <begin position="5"/>
        <end position="22"/>
    </location>
</feature>
<dbReference type="EMBL" id="JAOYEY010000044">
    <property type="protein sequence ID" value="MCV9887192.1"/>
    <property type="molecule type" value="Genomic_DNA"/>
</dbReference>
<gene>
    <name evidence="2" type="ORF">OIH86_16250</name>
</gene>
<evidence type="ECO:0000313" key="2">
    <source>
        <dbReference type="EMBL" id="MCV9887192.1"/>
    </source>
</evidence>
<evidence type="ECO:0000256" key="1">
    <source>
        <dbReference type="SAM" id="Phobius"/>
    </source>
</evidence>
<keyword evidence="1" id="KW-0472">Membrane</keyword>
<keyword evidence="1" id="KW-1133">Transmembrane helix</keyword>
<comment type="caution">
    <text evidence="2">The sequence shown here is derived from an EMBL/GenBank/DDBJ whole genome shotgun (WGS) entry which is preliminary data.</text>
</comment>
<organism evidence="2 3">
    <name type="scientific">Metabacillus halosaccharovorans</name>
    <dbReference type="NCBI Taxonomy" id="930124"/>
    <lineage>
        <taxon>Bacteria</taxon>
        <taxon>Bacillati</taxon>
        <taxon>Bacillota</taxon>
        <taxon>Bacilli</taxon>
        <taxon>Bacillales</taxon>
        <taxon>Bacillaceae</taxon>
        <taxon>Metabacillus</taxon>
    </lineage>
</organism>
<dbReference type="PROSITE" id="PS51257">
    <property type="entry name" value="PROKAR_LIPOPROTEIN"/>
    <property type="match status" value="1"/>
</dbReference>
<dbReference type="InterPro" id="IPR025018">
    <property type="entry name" value="DUF3953"/>
</dbReference>
<dbReference type="Pfam" id="PF13129">
    <property type="entry name" value="DUF3953"/>
    <property type="match status" value="1"/>
</dbReference>
<dbReference type="Proteomes" id="UP001526147">
    <property type="component" value="Unassembled WGS sequence"/>
</dbReference>
<evidence type="ECO:0000313" key="3">
    <source>
        <dbReference type="Proteomes" id="UP001526147"/>
    </source>
</evidence>
<feature type="transmembrane region" description="Helical" evidence="1">
    <location>
        <begin position="54"/>
        <end position="75"/>
    </location>
</feature>
<dbReference type="RefSeq" id="WP_264143615.1">
    <property type="nucleotide sequence ID" value="NZ_JAOYEY010000044.1"/>
</dbReference>
<sequence>MLKTIRRIIAVIIIILACYGLFTKDYDMQQYMMFFLSLLMLVMGIEEFQNGQKMYANICIAVCLFLLFISFLGFLSI</sequence>
<name>A0ABT3DJM6_9BACI</name>